<proteinExistence type="predicted"/>
<protein>
    <submittedName>
        <fullName evidence="1">Uncharacterized protein</fullName>
    </submittedName>
</protein>
<evidence type="ECO:0000313" key="2">
    <source>
        <dbReference type="Proteomes" id="UP000054350"/>
    </source>
</evidence>
<reference evidence="1 2" key="1">
    <citation type="submission" date="2009-11" db="EMBL/GenBank/DDBJ databases">
        <title>Annotation of Allomyces macrogynus ATCC 38327.</title>
        <authorList>
            <consortium name="The Broad Institute Genome Sequencing Platform"/>
            <person name="Russ C."/>
            <person name="Cuomo C."/>
            <person name="Burger G."/>
            <person name="Gray M.W."/>
            <person name="Holland P.W.H."/>
            <person name="King N."/>
            <person name="Lang F.B.F."/>
            <person name="Roger A.J."/>
            <person name="Ruiz-Trillo I."/>
            <person name="Young S.K."/>
            <person name="Zeng Q."/>
            <person name="Gargeya S."/>
            <person name="Fitzgerald M."/>
            <person name="Haas B."/>
            <person name="Abouelleil A."/>
            <person name="Alvarado L."/>
            <person name="Arachchi H.M."/>
            <person name="Berlin A."/>
            <person name="Chapman S.B."/>
            <person name="Gearin G."/>
            <person name="Goldberg J."/>
            <person name="Griggs A."/>
            <person name="Gujja S."/>
            <person name="Hansen M."/>
            <person name="Heiman D."/>
            <person name="Howarth C."/>
            <person name="Larimer J."/>
            <person name="Lui A."/>
            <person name="MacDonald P.J.P."/>
            <person name="McCowen C."/>
            <person name="Montmayeur A."/>
            <person name="Murphy C."/>
            <person name="Neiman D."/>
            <person name="Pearson M."/>
            <person name="Priest M."/>
            <person name="Roberts A."/>
            <person name="Saif S."/>
            <person name="Shea T."/>
            <person name="Sisk P."/>
            <person name="Stolte C."/>
            <person name="Sykes S."/>
            <person name="Wortman J."/>
            <person name="Nusbaum C."/>
            <person name="Birren B."/>
        </authorList>
    </citation>
    <scope>NUCLEOTIDE SEQUENCE [LARGE SCALE GENOMIC DNA]</scope>
    <source>
        <strain evidence="1 2">ATCC 38327</strain>
    </source>
</reference>
<dbReference type="EMBL" id="GG745351">
    <property type="protein sequence ID" value="KNE66980.1"/>
    <property type="molecule type" value="Genomic_DNA"/>
</dbReference>
<dbReference type="Proteomes" id="UP000054350">
    <property type="component" value="Unassembled WGS sequence"/>
</dbReference>
<accession>A0A0L0SX63</accession>
<evidence type="ECO:0000313" key="1">
    <source>
        <dbReference type="EMBL" id="KNE66980.1"/>
    </source>
</evidence>
<name>A0A0L0SX63_ALLM3</name>
<organism evidence="1 2">
    <name type="scientific">Allomyces macrogynus (strain ATCC 38327)</name>
    <name type="common">Allomyces javanicus var. macrogynus</name>
    <dbReference type="NCBI Taxonomy" id="578462"/>
    <lineage>
        <taxon>Eukaryota</taxon>
        <taxon>Fungi</taxon>
        <taxon>Fungi incertae sedis</taxon>
        <taxon>Blastocladiomycota</taxon>
        <taxon>Blastocladiomycetes</taxon>
        <taxon>Blastocladiales</taxon>
        <taxon>Blastocladiaceae</taxon>
        <taxon>Allomyces</taxon>
    </lineage>
</organism>
<dbReference type="VEuPathDB" id="FungiDB:AMAG_11451"/>
<keyword evidence="2" id="KW-1185">Reference proteome</keyword>
<dbReference type="AlphaFoldDB" id="A0A0L0SX63"/>
<gene>
    <name evidence="1" type="ORF">AMAG_11451</name>
</gene>
<sequence length="322" mass="32176">MAFSANTTSNDAAACYAWHFITAGTAADDTAALTLAATNSRHNVLPPLATTVTGRLWARVIATGVASAPEISGTAVTPSTSSVQVTQMFMQLGDVPQVSVVAASAPVGVAGLAYNATGHYWTVTLNTTQPGAAWLSVSASTVSAMGCGVTPASFPLSVSSGHPVNATDPVAVVANALPTALTLRGPTSGAATSLASLGGPSAFTTTPGFAHDPCARSMLLARAGARALLFSDTAFTTTPASLITSPAPASVASAAITQVGPFFVTTSGSLVLPNGTSLAVPSSTAGQSLPLAMVRAAASRLWPGQWRGQGPAGWWLLRAWAG</sequence>
<reference evidence="2" key="2">
    <citation type="submission" date="2009-11" db="EMBL/GenBank/DDBJ databases">
        <title>The Genome Sequence of Allomyces macrogynus strain ATCC 38327.</title>
        <authorList>
            <consortium name="The Broad Institute Genome Sequencing Platform"/>
            <person name="Russ C."/>
            <person name="Cuomo C."/>
            <person name="Shea T."/>
            <person name="Young S.K."/>
            <person name="Zeng Q."/>
            <person name="Koehrsen M."/>
            <person name="Haas B."/>
            <person name="Borodovsky M."/>
            <person name="Guigo R."/>
            <person name="Alvarado L."/>
            <person name="Berlin A."/>
            <person name="Borenstein D."/>
            <person name="Chen Z."/>
            <person name="Engels R."/>
            <person name="Freedman E."/>
            <person name="Gellesch M."/>
            <person name="Goldberg J."/>
            <person name="Griggs A."/>
            <person name="Gujja S."/>
            <person name="Heiman D."/>
            <person name="Hepburn T."/>
            <person name="Howarth C."/>
            <person name="Jen D."/>
            <person name="Larson L."/>
            <person name="Lewis B."/>
            <person name="Mehta T."/>
            <person name="Park D."/>
            <person name="Pearson M."/>
            <person name="Roberts A."/>
            <person name="Saif S."/>
            <person name="Shenoy N."/>
            <person name="Sisk P."/>
            <person name="Stolte C."/>
            <person name="Sykes S."/>
            <person name="Walk T."/>
            <person name="White J."/>
            <person name="Yandava C."/>
            <person name="Burger G."/>
            <person name="Gray M.W."/>
            <person name="Holland P.W.H."/>
            <person name="King N."/>
            <person name="Lang F.B.F."/>
            <person name="Roger A.J."/>
            <person name="Ruiz-Trillo I."/>
            <person name="Lander E."/>
            <person name="Nusbaum C."/>
        </authorList>
    </citation>
    <scope>NUCLEOTIDE SEQUENCE [LARGE SCALE GENOMIC DNA]</scope>
    <source>
        <strain evidence="2">ATCC 38327</strain>
    </source>
</reference>